<keyword evidence="3" id="KW-1185">Reference proteome</keyword>
<name>A0AAQ3UJM3_PASNO</name>
<reference evidence="2 3" key="1">
    <citation type="submission" date="2024-02" db="EMBL/GenBank/DDBJ databases">
        <title>High-quality chromosome-scale genome assembly of Pensacola bahiagrass (Paspalum notatum Flugge var. saurae).</title>
        <authorList>
            <person name="Vega J.M."/>
            <person name="Podio M."/>
            <person name="Orjuela J."/>
            <person name="Siena L.A."/>
            <person name="Pessino S.C."/>
            <person name="Combes M.C."/>
            <person name="Mariac C."/>
            <person name="Albertini E."/>
            <person name="Pupilli F."/>
            <person name="Ortiz J.P.A."/>
            <person name="Leblanc O."/>
        </authorList>
    </citation>
    <scope>NUCLEOTIDE SEQUENCE [LARGE SCALE GENOMIC DNA]</scope>
    <source>
        <strain evidence="2">R1</strain>
        <tissue evidence="2">Leaf</tissue>
    </source>
</reference>
<dbReference type="EMBL" id="CP144752">
    <property type="protein sequence ID" value="WVZ91489.1"/>
    <property type="molecule type" value="Genomic_DNA"/>
</dbReference>
<dbReference type="AlphaFoldDB" id="A0AAQ3UJM3"/>
<protein>
    <submittedName>
        <fullName evidence="2">Uncharacterized protein</fullName>
    </submittedName>
</protein>
<feature type="compositionally biased region" description="Acidic residues" evidence="1">
    <location>
        <begin position="90"/>
        <end position="99"/>
    </location>
</feature>
<dbReference type="Proteomes" id="UP001341281">
    <property type="component" value="Chromosome 08"/>
</dbReference>
<organism evidence="2 3">
    <name type="scientific">Paspalum notatum var. saurae</name>
    <dbReference type="NCBI Taxonomy" id="547442"/>
    <lineage>
        <taxon>Eukaryota</taxon>
        <taxon>Viridiplantae</taxon>
        <taxon>Streptophyta</taxon>
        <taxon>Embryophyta</taxon>
        <taxon>Tracheophyta</taxon>
        <taxon>Spermatophyta</taxon>
        <taxon>Magnoliopsida</taxon>
        <taxon>Liliopsida</taxon>
        <taxon>Poales</taxon>
        <taxon>Poaceae</taxon>
        <taxon>PACMAD clade</taxon>
        <taxon>Panicoideae</taxon>
        <taxon>Andropogonodae</taxon>
        <taxon>Paspaleae</taxon>
        <taxon>Paspalinae</taxon>
        <taxon>Paspalum</taxon>
    </lineage>
</organism>
<evidence type="ECO:0000313" key="2">
    <source>
        <dbReference type="EMBL" id="WVZ91490.1"/>
    </source>
</evidence>
<sequence length="99" mass="11345">MQRLAEEYAVGTRWGPPLLRVTRRRIRGRCAWGPARQPTRGHHVLPPPSYLHLLQAAANHLVRLGCFYLILINTNRQSHREKEPGTLLVNEDDASLQMT</sequence>
<feature type="region of interest" description="Disordered" evidence="1">
    <location>
        <begin position="78"/>
        <end position="99"/>
    </location>
</feature>
<gene>
    <name evidence="2" type="ORF">U9M48_037654</name>
</gene>
<proteinExistence type="predicted"/>
<dbReference type="EMBL" id="CP144752">
    <property type="protein sequence ID" value="WVZ91490.1"/>
    <property type="molecule type" value="Genomic_DNA"/>
</dbReference>
<evidence type="ECO:0000313" key="3">
    <source>
        <dbReference type="Proteomes" id="UP001341281"/>
    </source>
</evidence>
<accession>A0AAQ3UJM3</accession>
<evidence type="ECO:0000256" key="1">
    <source>
        <dbReference type="SAM" id="MobiDB-lite"/>
    </source>
</evidence>